<evidence type="ECO:0000313" key="1">
    <source>
        <dbReference type="EMBL" id="WDF67927.1"/>
    </source>
</evidence>
<organism evidence="1 2">
    <name type="scientific">Sphingobacterium oryzagri</name>
    <dbReference type="NCBI Taxonomy" id="3025669"/>
    <lineage>
        <taxon>Bacteria</taxon>
        <taxon>Pseudomonadati</taxon>
        <taxon>Bacteroidota</taxon>
        <taxon>Sphingobacteriia</taxon>
        <taxon>Sphingobacteriales</taxon>
        <taxon>Sphingobacteriaceae</taxon>
        <taxon>Sphingobacterium</taxon>
    </lineage>
</organism>
<dbReference type="RefSeq" id="WP_274266660.1">
    <property type="nucleotide sequence ID" value="NZ_CP117880.1"/>
</dbReference>
<evidence type="ECO:0008006" key="3">
    <source>
        <dbReference type="Google" id="ProtNLM"/>
    </source>
</evidence>
<protein>
    <recommendedName>
        <fullName evidence="3">Universal stress protein family protein</fullName>
    </recommendedName>
</protein>
<sequence>MANVARVLVPTDFSVDSLRTVLDYLENHLDQRVEIVLACGYDIGDSITGILGFTKEDHLVKLENDDFIKGCEMIKSRFKRNIVELYADLLISKNVRYLRNYLKGNRITHLVLPKSFSFSCVERSAFNLDRVLREHADALSAKVVSVGVQIGHTQGIDTLDSMFFRKDWRMSYE</sequence>
<reference evidence="1 2" key="1">
    <citation type="submission" date="2023-02" db="EMBL/GenBank/DDBJ databases">
        <title>Genome sequence of Sphingobacterium sp. KACC 22765.</title>
        <authorList>
            <person name="Kim S."/>
            <person name="Heo J."/>
            <person name="Kwon S.-W."/>
        </authorList>
    </citation>
    <scope>NUCLEOTIDE SEQUENCE [LARGE SCALE GENOMIC DNA]</scope>
    <source>
        <strain evidence="1 2">KACC 22765</strain>
    </source>
</reference>
<keyword evidence="2" id="KW-1185">Reference proteome</keyword>
<dbReference type="Proteomes" id="UP001221558">
    <property type="component" value="Chromosome"/>
</dbReference>
<name>A0ABY7WE68_9SPHI</name>
<proteinExistence type="predicted"/>
<evidence type="ECO:0000313" key="2">
    <source>
        <dbReference type="Proteomes" id="UP001221558"/>
    </source>
</evidence>
<dbReference type="EMBL" id="CP117880">
    <property type="protein sequence ID" value="WDF67927.1"/>
    <property type="molecule type" value="Genomic_DNA"/>
</dbReference>
<gene>
    <name evidence="1" type="ORF">PQ465_16695</name>
</gene>
<accession>A0ABY7WE68</accession>